<dbReference type="EMBL" id="SZYD01000014">
    <property type="protein sequence ID" value="KAD4179745.1"/>
    <property type="molecule type" value="Genomic_DNA"/>
</dbReference>
<dbReference type="SUPFAM" id="SSF56672">
    <property type="entry name" value="DNA/RNA polymerases"/>
    <property type="match status" value="1"/>
</dbReference>
<organism evidence="2 3">
    <name type="scientific">Mikania micrantha</name>
    <name type="common">bitter vine</name>
    <dbReference type="NCBI Taxonomy" id="192012"/>
    <lineage>
        <taxon>Eukaryota</taxon>
        <taxon>Viridiplantae</taxon>
        <taxon>Streptophyta</taxon>
        <taxon>Embryophyta</taxon>
        <taxon>Tracheophyta</taxon>
        <taxon>Spermatophyta</taxon>
        <taxon>Magnoliopsida</taxon>
        <taxon>eudicotyledons</taxon>
        <taxon>Gunneridae</taxon>
        <taxon>Pentapetalae</taxon>
        <taxon>asterids</taxon>
        <taxon>campanulids</taxon>
        <taxon>Asterales</taxon>
        <taxon>Asteraceae</taxon>
        <taxon>Asteroideae</taxon>
        <taxon>Heliantheae alliance</taxon>
        <taxon>Eupatorieae</taxon>
        <taxon>Mikania</taxon>
    </lineage>
</organism>
<accession>A0A5N6N222</accession>
<dbReference type="AlphaFoldDB" id="A0A5N6N222"/>
<sequence>MPRRSTTEAIHILRRLMERYREKKRDLHMVFIDLEKAYDSVPRQVIWDSLERRSIPWRYIELIRDTYAGAKTSVRAPVGEMDSFPVEVGLHQGSALSPFLFAVILDELASGRNEDNINARLEEWRLALERKGLRISRSKTEYLYYNFSGSISEENQVTIGDQEVPKTTKFKYLGSFVQSDGDIDSDVAHRVQAGWKKWRAATTILCDKRFPEKLKGKFYRVTVRPAMMYGSDCWPIKKTQARKLESAEMRMLRWMNEVIRKRLEIACISDKVREGRLRWFGHVRRRNLLAPVRRVESLIVEGKRSRGRPRLTWDEQIRHDLSELHLSEDMISDRSSWRHRIKARDF</sequence>
<dbReference type="PANTHER" id="PTHR46238">
    <property type="entry name" value="REVERSE TRANSCRIPTASE DOMAIN-CONTAINING PROTEIN"/>
    <property type="match status" value="1"/>
</dbReference>
<protein>
    <recommendedName>
        <fullName evidence="1">Reverse transcriptase domain-containing protein</fullName>
    </recommendedName>
</protein>
<dbReference type="Proteomes" id="UP000326396">
    <property type="component" value="Linkage Group LG4"/>
</dbReference>
<dbReference type="Pfam" id="PF00078">
    <property type="entry name" value="RVT_1"/>
    <property type="match status" value="1"/>
</dbReference>
<dbReference type="InterPro" id="IPR043502">
    <property type="entry name" value="DNA/RNA_pol_sf"/>
</dbReference>
<comment type="caution">
    <text evidence="2">The sequence shown here is derived from an EMBL/GenBank/DDBJ whole genome shotgun (WGS) entry which is preliminary data.</text>
</comment>
<dbReference type="OrthoDB" id="768353at2759"/>
<reference evidence="2 3" key="1">
    <citation type="submission" date="2019-05" db="EMBL/GenBank/DDBJ databases">
        <title>Mikania micrantha, genome provides insights into the molecular mechanism of rapid growth.</title>
        <authorList>
            <person name="Liu B."/>
        </authorList>
    </citation>
    <scope>NUCLEOTIDE SEQUENCE [LARGE SCALE GENOMIC DNA]</scope>
    <source>
        <strain evidence="2">NLD-2019</strain>
        <tissue evidence="2">Leaf</tissue>
    </source>
</reference>
<dbReference type="InterPro" id="IPR000477">
    <property type="entry name" value="RT_dom"/>
</dbReference>
<name>A0A5N6N222_9ASTR</name>
<gene>
    <name evidence="2" type="ORF">E3N88_28336</name>
</gene>
<evidence type="ECO:0000313" key="2">
    <source>
        <dbReference type="EMBL" id="KAD4179745.1"/>
    </source>
</evidence>
<evidence type="ECO:0000259" key="1">
    <source>
        <dbReference type="PROSITE" id="PS50878"/>
    </source>
</evidence>
<evidence type="ECO:0000313" key="3">
    <source>
        <dbReference type="Proteomes" id="UP000326396"/>
    </source>
</evidence>
<dbReference type="PANTHER" id="PTHR46238:SF8">
    <property type="entry name" value="ENDONUCLEASE_EXONUCLEASE_PHOSPHATASE DOMAIN-CONTAINING PROTEIN"/>
    <property type="match status" value="1"/>
</dbReference>
<proteinExistence type="predicted"/>
<feature type="domain" description="Reverse transcriptase" evidence="1">
    <location>
        <begin position="1"/>
        <end position="177"/>
    </location>
</feature>
<dbReference type="PROSITE" id="PS50878">
    <property type="entry name" value="RT_POL"/>
    <property type="match status" value="1"/>
</dbReference>
<keyword evidence="3" id="KW-1185">Reference proteome</keyword>